<dbReference type="HOGENOM" id="CLU_2642951_0_0_1"/>
<proteinExistence type="predicted"/>
<sequence>MCDSCNIILLPFFLCLLLSFQQIVLNFTYNFNIKYILGGDPSSRLGRRTKLHADLSSRLVRRALPLISIRLCLLTRI</sequence>
<dbReference type="EMBL" id="CM000851">
    <property type="protein sequence ID" value="KRG97407.1"/>
    <property type="molecule type" value="Genomic_DNA"/>
</dbReference>
<dbReference type="EnsemblPlants" id="KRG97407">
    <property type="protein sequence ID" value="KRG97407"/>
    <property type="gene ID" value="GLYMA_18G005900"/>
</dbReference>
<organism evidence="2">
    <name type="scientific">Glycine max</name>
    <name type="common">Soybean</name>
    <name type="synonym">Glycine hispida</name>
    <dbReference type="NCBI Taxonomy" id="3847"/>
    <lineage>
        <taxon>Eukaryota</taxon>
        <taxon>Viridiplantae</taxon>
        <taxon>Streptophyta</taxon>
        <taxon>Embryophyta</taxon>
        <taxon>Tracheophyta</taxon>
        <taxon>Spermatophyta</taxon>
        <taxon>Magnoliopsida</taxon>
        <taxon>eudicotyledons</taxon>
        <taxon>Gunneridae</taxon>
        <taxon>Pentapetalae</taxon>
        <taxon>rosids</taxon>
        <taxon>fabids</taxon>
        <taxon>Fabales</taxon>
        <taxon>Fabaceae</taxon>
        <taxon>Papilionoideae</taxon>
        <taxon>50 kb inversion clade</taxon>
        <taxon>NPAAA clade</taxon>
        <taxon>indigoferoid/millettioid clade</taxon>
        <taxon>Phaseoleae</taxon>
        <taxon>Glycine</taxon>
        <taxon>Glycine subgen. Soja</taxon>
    </lineage>
</organism>
<protein>
    <submittedName>
        <fullName evidence="1 2">Uncharacterized protein</fullName>
    </submittedName>
</protein>
<dbReference type="PaxDb" id="3847-GLYMA18G00933.1"/>
<evidence type="ECO:0000313" key="1">
    <source>
        <dbReference type="EMBL" id="KRG97407.1"/>
    </source>
</evidence>
<evidence type="ECO:0000313" key="3">
    <source>
        <dbReference type="Proteomes" id="UP000008827"/>
    </source>
</evidence>
<dbReference type="Gramene" id="KRG97407">
    <property type="protein sequence ID" value="KRG97407"/>
    <property type="gene ID" value="GLYMA_18G005900"/>
</dbReference>
<gene>
    <name evidence="1" type="ORF">GLYMA_18G005900</name>
</gene>
<accession>K7MP82</accession>
<dbReference type="Proteomes" id="UP000008827">
    <property type="component" value="Chromosome 18"/>
</dbReference>
<reference evidence="2" key="2">
    <citation type="submission" date="2018-02" db="UniProtKB">
        <authorList>
            <consortium name="EnsemblPlants"/>
        </authorList>
    </citation>
    <scope>IDENTIFICATION</scope>
    <source>
        <strain evidence="2">Williams 82</strain>
    </source>
</reference>
<name>K7MP82_SOYBN</name>
<evidence type="ECO:0000313" key="2">
    <source>
        <dbReference type="EnsemblPlants" id="KRG97407"/>
    </source>
</evidence>
<keyword evidence="3" id="KW-1185">Reference proteome</keyword>
<reference evidence="1 2" key="1">
    <citation type="journal article" date="2010" name="Nature">
        <title>Genome sequence of the palaeopolyploid soybean.</title>
        <authorList>
            <person name="Schmutz J."/>
            <person name="Cannon S.B."/>
            <person name="Schlueter J."/>
            <person name="Ma J."/>
            <person name="Mitros T."/>
            <person name="Nelson W."/>
            <person name="Hyten D.L."/>
            <person name="Song Q."/>
            <person name="Thelen J.J."/>
            <person name="Cheng J."/>
            <person name="Xu D."/>
            <person name="Hellsten U."/>
            <person name="May G.D."/>
            <person name="Yu Y."/>
            <person name="Sakurai T."/>
            <person name="Umezawa T."/>
            <person name="Bhattacharyya M.K."/>
            <person name="Sandhu D."/>
            <person name="Valliyodan B."/>
            <person name="Lindquist E."/>
            <person name="Peto M."/>
            <person name="Grant D."/>
            <person name="Shu S."/>
            <person name="Goodstein D."/>
            <person name="Barry K."/>
            <person name="Futrell-Griggs M."/>
            <person name="Abernathy B."/>
            <person name="Du J."/>
            <person name="Tian Z."/>
            <person name="Zhu L."/>
            <person name="Gill N."/>
            <person name="Joshi T."/>
            <person name="Libault M."/>
            <person name="Sethuraman A."/>
            <person name="Zhang X.-C."/>
            <person name="Shinozaki K."/>
            <person name="Nguyen H.T."/>
            <person name="Wing R.A."/>
            <person name="Cregan P."/>
            <person name="Specht J."/>
            <person name="Grimwood J."/>
            <person name="Rokhsar D."/>
            <person name="Stacey G."/>
            <person name="Shoemaker R.C."/>
            <person name="Jackson S.A."/>
        </authorList>
    </citation>
    <scope>NUCLEOTIDE SEQUENCE [LARGE SCALE GENOMIC DNA]</scope>
    <source>
        <strain evidence="2">cv. Williams 82</strain>
        <tissue evidence="1">Callus</tissue>
    </source>
</reference>
<dbReference type="InParanoid" id="K7MP82"/>
<dbReference type="AlphaFoldDB" id="K7MP82"/>
<reference evidence="1" key="3">
    <citation type="submission" date="2018-07" db="EMBL/GenBank/DDBJ databases">
        <title>WGS assembly of Glycine max.</title>
        <authorList>
            <person name="Schmutz J."/>
            <person name="Cannon S."/>
            <person name="Schlueter J."/>
            <person name="Ma J."/>
            <person name="Mitros T."/>
            <person name="Nelson W."/>
            <person name="Hyten D."/>
            <person name="Song Q."/>
            <person name="Thelen J."/>
            <person name="Cheng J."/>
            <person name="Xu D."/>
            <person name="Hellsten U."/>
            <person name="May G."/>
            <person name="Yu Y."/>
            <person name="Sakurai T."/>
            <person name="Umezawa T."/>
            <person name="Bhattacharyya M."/>
            <person name="Sandhu D."/>
            <person name="Valliyodan B."/>
            <person name="Lindquist E."/>
            <person name="Peto M."/>
            <person name="Grant D."/>
            <person name="Shu S."/>
            <person name="Goodstein D."/>
            <person name="Barry K."/>
            <person name="Futrell-Griggs M."/>
            <person name="Abernathy B."/>
            <person name="Du J."/>
            <person name="Tian Z."/>
            <person name="Zhu L."/>
            <person name="Gill N."/>
            <person name="Joshi T."/>
            <person name="Libault M."/>
            <person name="Sethuraman A."/>
            <person name="Zhang X."/>
            <person name="Shinozaki K."/>
            <person name="Nguyen H."/>
            <person name="Wing R."/>
            <person name="Cregan P."/>
            <person name="Specht J."/>
            <person name="Grimwood J."/>
            <person name="Rokhsar D."/>
            <person name="Stacey G."/>
            <person name="Shoemaker R."/>
            <person name="Jackson S."/>
        </authorList>
    </citation>
    <scope>NUCLEOTIDE SEQUENCE</scope>
    <source>
        <tissue evidence="1">Callus</tissue>
    </source>
</reference>